<name>Q02BD3_SOLUE</name>
<dbReference type="STRING" id="234267.Acid_0628"/>
<dbReference type="HOGENOM" id="CLU_2318603_0_0_0"/>
<protein>
    <submittedName>
        <fullName evidence="1">Uncharacterized protein</fullName>
    </submittedName>
</protein>
<dbReference type="KEGG" id="sus:Acid_0628"/>
<dbReference type="OrthoDB" id="345773at2"/>
<gene>
    <name evidence="1" type="ordered locus">Acid_0628</name>
</gene>
<sequence length="99" mass="11570">MATKRSAEEVQRLLDEYRQGGEGRTTFCRQGIPVTTLDYYLRRQALQARPRLARVKLTHNPPIPPQPSRWLLRNGRRVETNWNFRGADLARLIRIADSQ</sequence>
<dbReference type="EMBL" id="CP000473">
    <property type="protein sequence ID" value="ABJ81633.1"/>
    <property type="molecule type" value="Genomic_DNA"/>
</dbReference>
<dbReference type="InParanoid" id="Q02BD3"/>
<proteinExistence type="predicted"/>
<organism evidence="1">
    <name type="scientific">Solibacter usitatus (strain Ellin6076)</name>
    <dbReference type="NCBI Taxonomy" id="234267"/>
    <lineage>
        <taxon>Bacteria</taxon>
        <taxon>Pseudomonadati</taxon>
        <taxon>Acidobacteriota</taxon>
        <taxon>Terriglobia</taxon>
        <taxon>Bryobacterales</taxon>
        <taxon>Solibacteraceae</taxon>
        <taxon>Candidatus Solibacter</taxon>
    </lineage>
</organism>
<dbReference type="AlphaFoldDB" id="Q02BD3"/>
<accession>Q02BD3</accession>
<reference evidence="1" key="1">
    <citation type="submission" date="2006-10" db="EMBL/GenBank/DDBJ databases">
        <title>Complete sequence of Solibacter usitatus Ellin6076.</title>
        <authorList>
            <consortium name="US DOE Joint Genome Institute"/>
            <person name="Copeland A."/>
            <person name="Lucas S."/>
            <person name="Lapidus A."/>
            <person name="Barry K."/>
            <person name="Detter J.C."/>
            <person name="Glavina del Rio T."/>
            <person name="Hammon N."/>
            <person name="Israni S."/>
            <person name="Dalin E."/>
            <person name="Tice H."/>
            <person name="Pitluck S."/>
            <person name="Thompson L.S."/>
            <person name="Brettin T."/>
            <person name="Bruce D."/>
            <person name="Han C."/>
            <person name="Tapia R."/>
            <person name="Gilna P."/>
            <person name="Schmutz J."/>
            <person name="Larimer F."/>
            <person name="Land M."/>
            <person name="Hauser L."/>
            <person name="Kyrpides N."/>
            <person name="Mikhailova N."/>
            <person name="Janssen P.H."/>
            <person name="Kuske C.R."/>
            <person name="Richardson P."/>
        </authorList>
    </citation>
    <scope>NUCLEOTIDE SEQUENCE</scope>
    <source>
        <strain evidence="1">Ellin6076</strain>
    </source>
</reference>
<evidence type="ECO:0000313" key="1">
    <source>
        <dbReference type="EMBL" id="ABJ81633.1"/>
    </source>
</evidence>